<sequence>MHPDEPVNIIRFATALKVLCGSSIEVALLPRAEGLLREYLLTFRKIYGVEAMKPNFHWSTHICEQVLDYGPVYNFWAFLSERLNKILKSQSVNNWIGGQVEITMMRTFARSSRLNATMTAIARRTDNDIVKKVLDLMITQDSEGTGTLGDALVSDELSSGTRVQLGTPVVVESIRRRPTLSDAAMAYMRDFYNTAAQATNTNITFAVSRQVNAAPGAITLNRFCTLYHYAFLDGRRVIPTSEARRQSADSALVKVNCPGAGAIYGEVISIFSHTQEGIPSSRRLFAEFWWLKELELSPVNDDPWHEFPELDVRCFELNAYHPSTALPPVLPFDSIICAIARGVVETTDPPMWITTSLDRTRSSTLTCALLPDASSSTARHLCASLLSASAPMVMYMRRPSGLDVSRNGRPLLLSNGPRGLNVLLMYSDADPEVLASPSLLPAPQDGYEGDASLSSSAPVHPCACSLSTSAPTVVYLRRPSGMDVARDGCTLSFGKGPFGPNLEVRYRDVNPEALSSPPLPLPFQF</sequence>
<dbReference type="AlphaFoldDB" id="A0A5M3M7Q5"/>
<organism evidence="1 2">
    <name type="scientific">Coniophora puteana (strain RWD-64-598)</name>
    <name type="common">Brown rot fungus</name>
    <dbReference type="NCBI Taxonomy" id="741705"/>
    <lineage>
        <taxon>Eukaryota</taxon>
        <taxon>Fungi</taxon>
        <taxon>Dikarya</taxon>
        <taxon>Basidiomycota</taxon>
        <taxon>Agaricomycotina</taxon>
        <taxon>Agaricomycetes</taxon>
        <taxon>Agaricomycetidae</taxon>
        <taxon>Boletales</taxon>
        <taxon>Coniophorineae</taxon>
        <taxon>Coniophoraceae</taxon>
        <taxon>Coniophora</taxon>
    </lineage>
</organism>
<accession>A0A5M3M7Q5</accession>
<comment type="caution">
    <text evidence="1">The sequence shown here is derived from an EMBL/GenBank/DDBJ whole genome shotgun (WGS) entry which is preliminary data.</text>
</comment>
<dbReference type="EMBL" id="JH711590">
    <property type="protein sequence ID" value="EIW74936.1"/>
    <property type="molecule type" value="Genomic_DNA"/>
</dbReference>
<evidence type="ECO:0000313" key="1">
    <source>
        <dbReference type="EMBL" id="EIW74936.1"/>
    </source>
</evidence>
<evidence type="ECO:0000313" key="2">
    <source>
        <dbReference type="Proteomes" id="UP000053558"/>
    </source>
</evidence>
<dbReference type="KEGG" id="cput:CONPUDRAFT_159705"/>
<name>A0A5M3M7Q5_CONPW</name>
<dbReference type="OrthoDB" id="3239894at2759"/>
<protein>
    <submittedName>
        <fullName evidence="1">Uncharacterized protein</fullName>
    </submittedName>
</protein>
<dbReference type="PANTHER" id="PTHR46579">
    <property type="entry name" value="F5/8 TYPE C DOMAIN-CONTAINING PROTEIN-RELATED"/>
    <property type="match status" value="1"/>
</dbReference>
<keyword evidence="2" id="KW-1185">Reference proteome</keyword>
<dbReference type="GeneID" id="19204161"/>
<proteinExistence type="predicted"/>
<dbReference type="OMA" id="WSTHICE"/>
<dbReference type="PANTHER" id="PTHR46579:SF1">
    <property type="entry name" value="F5_8 TYPE C DOMAIN-CONTAINING PROTEIN"/>
    <property type="match status" value="1"/>
</dbReference>
<gene>
    <name evidence="1" type="ORF">CONPUDRAFT_159705</name>
</gene>
<dbReference type="Proteomes" id="UP000053558">
    <property type="component" value="Unassembled WGS sequence"/>
</dbReference>
<reference evidence="2" key="1">
    <citation type="journal article" date="2012" name="Science">
        <title>The Paleozoic origin of enzymatic lignin decomposition reconstructed from 31 fungal genomes.</title>
        <authorList>
            <person name="Floudas D."/>
            <person name="Binder M."/>
            <person name="Riley R."/>
            <person name="Barry K."/>
            <person name="Blanchette R.A."/>
            <person name="Henrissat B."/>
            <person name="Martinez A.T."/>
            <person name="Otillar R."/>
            <person name="Spatafora J.W."/>
            <person name="Yadav J.S."/>
            <person name="Aerts A."/>
            <person name="Benoit I."/>
            <person name="Boyd A."/>
            <person name="Carlson A."/>
            <person name="Copeland A."/>
            <person name="Coutinho P.M."/>
            <person name="de Vries R.P."/>
            <person name="Ferreira P."/>
            <person name="Findley K."/>
            <person name="Foster B."/>
            <person name="Gaskell J."/>
            <person name="Glotzer D."/>
            <person name="Gorecki P."/>
            <person name="Heitman J."/>
            <person name="Hesse C."/>
            <person name="Hori C."/>
            <person name="Igarashi K."/>
            <person name="Jurgens J.A."/>
            <person name="Kallen N."/>
            <person name="Kersten P."/>
            <person name="Kohler A."/>
            <person name="Kuees U."/>
            <person name="Kumar T.K.A."/>
            <person name="Kuo A."/>
            <person name="LaButti K."/>
            <person name="Larrondo L.F."/>
            <person name="Lindquist E."/>
            <person name="Ling A."/>
            <person name="Lombard V."/>
            <person name="Lucas S."/>
            <person name="Lundell T."/>
            <person name="Martin R."/>
            <person name="McLaughlin D.J."/>
            <person name="Morgenstern I."/>
            <person name="Morin E."/>
            <person name="Murat C."/>
            <person name="Nagy L.G."/>
            <person name="Nolan M."/>
            <person name="Ohm R.A."/>
            <person name="Patyshakuliyeva A."/>
            <person name="Rokas A."/>
            <person name="Ruiz-Duenas F.J."/>
            <person name="Sabat G."/>
            <person name="Salamov A."/>
            <person name="Samejima M."/>
            <person name="Schmutz J."/>
            <person name="Slot J.C."/>
            <person name="St John F."/>
            <person name="Stenlid J."/>
            <person name="Sun H."/>
            <person name="Sun S."/>
            <person name="Syed K."/>
            <person name="Tsang A."/>
            <person name="Wiebenga A."/>
            <person name="Young D."/>
            <person name="Pisabarro A."/>
            <person name="Eastwood D.C."/>
            <person name="Martin F."/>
            <person name="Cullen D."/>
            <person name="Grigoriev I.V."/>
            <person name="Hibbett D.S."/>
        </authorList>
    </citation>
    <scope>NUCLEOTIDE SEQUENCE [LARGE SCALE GENOMIC DNA]</scope>
    <source>
        <strain evidence="2">RWD-64-598 SS2</strain>
    </source>
</reference>
<dbReference type="RefSeq" id="XP_007774991.1">
    <property type="nucleotide sequence ID" value="XM_007776801.1"/>
</dbReference>